<dbReference type="EMBL" id="VZUL01000002">
    <property type="protein sequence ID" value="KAB1085261.1"/>
    <property type="molecule type" value="Genomic_DNA"/>
</dbReference>
<dbReference type="Pfam" id="PF13671">
    <property type="entry name" value="AAA_33"/>
    <property type="match status" value="1"/>
</dbReference>
<name>A0A6A1TKA2_NEOGA</name>
<evidence type="ECO:0000313" key="3">
    <source>
        <dbReference type="Proteomes" id="UP000386575"/>
    </source>
</evidence>
<dbReference type="RefSeq" id="WP_151040865.1">
    <property type="nucleotide sequence ID" value="NZ_VZUL01000002.1"/>
</dbReference>
<dbReference type="InterPro" id="IPR002575">
    <property type="entry name" value="Aminoglycoside_PTrfase"/>
</dbReference>
<proteinExistence type="predicted"/>
<dbReference type="InterPro" id="IPR027417">
    <property type="entry name" value="P-loop_NTPase"/>
</dbReference>
<reference evidence="2 3" key="1">
    <citation type="submission" date="2019-09" db="EMBL/GenBank/DDBJ databases">
        <title>Genome sequencing of Ng87 strain.</title>
        <authorList>
            <person name="Karasev E.S."/>
            <person name="Andronov E."/>
        </authorList>
    </citation>
    <scope>NUCLEOTIDE SEQUENCE [LARGE SCALE GENOMIC DNA]</scope>
    <source>
        <strain evidence="2 3">Ng87</strain>
    </source>
</reference>
<feature type="domain" description="Aminoglycoside phosphotransferase" evidence="1">
    <location>
        <begin position="191"/>
        <end position="267"/>
    </location>
</feature>
<protein>
    <submittedName>
        <fullName evidence="2">AAA family ATPase</fullName>
    </submittedName>
</protein>
<dbReference type="AlphaFoldDB" id="A0A6A1TKA2"/>
<dbReference type="PANTHER" id="PTHR43883:SF1">
    <property type="entry name" value="GLUCONOKINASE"/>
    <property type="match status" value="1"/>
</dbReference>
<dbReference type="InterPro" id="IPR052732">
    <property type="entry name" value="Cell-binding_unc_protein"/>
</dbReference>
<accession>A0A6A1TKA2</accession>
<organism evidence="2 3">
    <name type="scientific">Neorhizobium galegae</name>
    <name type="common">Rhizobium galegae</name>
    <dbReference type="NCBI Taxonomy" id="399"/>
    <lineage>
        <taxon>Bacteria</taxon>
        <taxon>Pseudomonadati</taxon>
        <taxon>Pseudomonadota</taxon>
        <taxon>Alphaproteobacteria</taxon>
        <taxon>Hyphomicrobiales</taxon>
        <taxon>Rhizobiaceae</taxon>
        <taxon>Rhizobium/Agrobacterium group</taxon>
        <taxon>Neorhizobium</taxon>
    </lineage>
</organism>
<dbReference type="Proteomes" id="UP000386575">
    <property type="component" value="Unassembled WGS sequence"/>
</dbReference>
<gene>
    <name evidence="2" type="ORF">F4V91_01690</name>
</gene>
<dbReference type="SUPFAM" id="SSF52540">
    <property type="entry name" value="P-loop containing nucleoside triphosphate hydrolases"/>
    <property type="match status" value="1"/>
</dbReference>
<dbReference type="PANTHER" id="PTHR43883">
    <property type="entry name" value="SLR0207 PROTEIN"/>
    <property type="match status" value="1"/>
</dbReference>
<dbReference type="InterPro" id="IPR011009">
    <property type="entry name" value="Kinase-like_dom_sf"/>
</dbReference>
<dbReference type="Pfam" id="PF01636">
    <property type="entry name" value="APH"/>
    <property type="match status" value="1"/>
</dbReference>
<evidence type="ECO:0000259" key="1">
    <source>
        <dbReference type="Pfam" id="PF01636"/>
    </source>
</evidence>
<dbReference type="Gene3D" id="3.40.50.300">
    <property type="entry name" value="P-loop containing nucleotide triphosphate hydrolases"/>
    <property type="match status" value="1"/>
</dbReference>
<dbReference type="SUPFAM" id="SSF56112">
    <property type="entry name" value="Protein kinase-like (PK-like)"/>
    <property type="match status" value="1"/>
</dbReference>
<sequence>MMTEDQSKTASFLANPASYGPAVPVERMETHISLIFLVGDRVYKLKKALKLPYLDFSTAAIREDACRKEVALNSETAPGLYIGARRITRSDAGTLEFDGDGPLVDAVVEMTRFEQGQLFDRMAIAGHLTQELMTQTARMIAFYHRRAPAVSKGGGAANIEAVLDINDAGFATSHVFGAGEVAKLSEIFRSRLVQHSELLDERALAGKVRRCHGDLHLRNICLLGGKPCLFDCIEFNLGIATVDVLYDLAFLLMDLWHRGFPDLANLVMNRYLDETDDEDGFCLLPFLMAIRAAVRAHVTATQAEEPGQDAARLGQEAKSYFDLAHGLLRETSPRLIAIGGLSGSGKTTVADRLAAKVGAPPGARIVESDRIRKALHGVSAETRLPVSAYQPDVSRKVYREMARHAERILAQGGSVVADAVFDDPDNRHLMEAAAAKTDASFQGIWLEADPELLWLRVRERAGGPSDATTDVLSGQLARKPTDITWRHLDASKEPDAVAAAILQE</sequence>
<evidence type="ECO:0000313" key="2">
    <source>
        <dbReference type="EMBL" id="KAB1085261.1"/>
    </source>
</evidence>
<comment type="caution">
    <text evidence="2">The sequence shown here is derived from an EMBL/GenBank/DDBJ whole genome shotgun (WGS) entry which is preliminary data.</text>
</comment>